<dbReference type="Pfam" id="PF22898">
    <property type="entry name" value="NOMO1-like_1st"/>
    <property type="match status" value="1"/>
</dbReference>
<dbReference type="AlphaFoldDB" id="A0AAJ7FE44"/>
<evidence type="ECO:0000313" key="17">
    <source>
        <dbReference type="RefSeq" id="XP_015587288.1"/>
    </source>
</evidence>
<feature type="domain" description="NOMO-like N-terminal beta-sandwich" evidence="9">
    <location>
        <begin position="31"/>
        <end position="115"/>
    </location>
</feature>
<dbReference type="InterPro" id="IPR056189">
    <property type="entry name" value="NOMO_3rd"/>
</dbReference>
<dbReference type="GO" id="GO:0030246">
    <property type="term" value="F:carbohydrate binding"/>
    <property type="evidence" value="ECO:0007669"/>
    <property type="project" value="InterPro"/>
</dbReference>
<dbReference type="GO" id="GO:0005789">
    <property type="term" value="C:endoplasmic reticulum membrane"/>
    <property type="evidence" value="ECO:0007669"/>
    <property type="project" value="UniProtKB-SubCell"/>
</dbReference>
<dbReference type="InterPro" id="IPR056191">
    <property type="entry name" value="NOMO_12th"/>
</dbReference>
<feature type="domain" description="NOMO seventh transthyretin-like" evidence="12">
    <location>
        <begin position="576"/>
        <end position="646"/>
    </location>
</feature>
<evidence type="ECO:0000259" key="13">
    <source>
        <dbReference type="Pfam" id="PF23192"/>
    </source>
</evidence>
<evidence type="ECO:0000259" key="8">
    <source>
        <dbReference type="Pfam" id="PF17802"/>
    </source>
</evidence>
<dbReference type="SUPFAM" id="SSF49452">
    <property type="entry name" value="Starch-binding domain-like"/>
    <property type="match status" value="3"/>
</dbReference>
<dbReference type="InterPro" id="IPR056319">
    <property type="entry name" value="NOMO_7th"/>
</dbReference>
<dbReference type="Pfam" id="PF23141">
    <property type="entry name" value="Ig_NOMO"/>
    <property type="match status" value="1"/>
</dbReference>
<evidence type="ECO:0000256" key="7">
    <source>
        <dbReference type="SAM" id="SignalP"/>
    </source>
</evidence>
<evidence type="ECO:0000259" key="11">
    <source>
        <dbReference type="Pfam" id="PF22904"/>
    </source>
</evidence>
<keyword evidence="2" id="KW-0812">Transmembrane</keyword>
<dbReference type="InterPro" id="IPR051417">
    <property type="entry name" value="SDr/BOS_complex"/>
</dbReference>
<evidence type="ECO:0000256" key="2">
    <source>
        <dbReference type="ARBA" id="ARBA00022692"/>
    </source>
</evidence>
<dbReference type="KEGG" id="ccin:107264001"/>
<dbReference type="PANTHER" id="PTHR23303:SF14">
    <property type="entry name" value="BOS COMPLEX SUBUNIT NOMO1-RELATED"/>
    <property type="match status" value="1"/>
</dbReference>
<dbReference type="Pfam" id="PF23192">
    <property type="entry name" value="NOMO_12th"/>
    <property type="match status" value="1"/>
</dbReference>
<gene>
    <name evidence="17" type="primary">LOC107264001</name>
</gene>
<protein>
    <submittedName>
        <fullName evidence="17">Nodal modulator 2 isoform X1</fullName>
    </submittedName>
</protein>
<evidence type="ECO:0000256" key="5">
    <source>
        <dbReference type="ARBA" id="ARBA00022989"/>
    </source>
</evidence>
<dbReference type="Pfam" id="PF17802">
    <property type="entry name" value="SpaA"/>
    <property type="match status" value="1"/>
</dbReference>
<evidence type="ECO:0000259" key="15">
    <source>
        <dbReference type="Pfam" id="PF23194"/>
    </source>
</evidence>
<evidence type="ECO:0000259" key="14">
    <source>
        <dbReference type="Pfam" id="PF23193"/>
    </source>
</evidence>
<evidence type="ECO:0000313" key="16">
    <source>
        <dbReference type="Proteomes" id="UP000694920"/>
    </source>
</evidence>
<evidence type="ECO:0000256" key="4">
    <source>
        <dbReference type="ARBA" id="ARBA00022824"/>
    </source>
</evidence>
<feature type="domain" description="NOMO third transthyretin-like" evidence="14">
    <location>
        <begin position="249"/>
        <end position="312"/>
    </location>
</feature>
<evidence type="ECO:0000256" key="1">
    <source>
        <dbReference type="ARBA" id="ARBA00004115"/>
    </source>
</evidence>
<dbReference type="Pfam" id="PF23193">
    <property type="entry name" value="NOMO_3rd"/>
    <property type="match status" value="1"/>
</dbReference>
<dbReference type="InterPro" id="IPR055073">
    <property type="entry name" value="NOMO1-like_9th"/>
</dbReference>
<dbReference type="SUPFAM" id="SSF49478">
    <property type="entry name" value="Cna protein B-type domain"/>
    <property type="match status" value="1"/>
</dbReference>
<dbReference type="InterPro" id="IPR055074">
    <property type="entry name" value="NOMO1-3_2nd"/>
</dbReference>
<dbReference type="Proteomes" id="UP000694920">
    <property type="component" value="Unplaced"/>
</dbReference>
<dbReference type="Pfam" id="PF13620">
    <property type="entry name" value="CarboxypepD_reg"/>
    <property type="match status" value="1"/>
</dbReference>
<feature type="domain" description="NOMO fifth transthyretin-like" evidence="15">
    <location>
        <begin position="394"/>
        <end position="479"/>
    </location>
</feature>
<comment type="subcellular location">
    <subcellularLocation>
        <location evidence="1">Endoplasmic reticulum membrane</location>
        <topology evidence="1">Single-pass type I membrane protein</topology>
    </subcellularLocation>
</comment>
<dbReference type="Pfam" id="PF22904">
    <property type="entry name" value="NOMO1-like_2nd"/>
    <property type="match status" value="1"/>
</dbReference>
<evidence type="ECO:0000259" key="12">
    <source>
        <dbReference type="Pfam" id="PF23141"/>
    </source>
</evidence>
<proteinExistence type="predicted"/>
<feature type="domain" description="NOMO-like ninth beta-sandwich" evidence="10">
    <location>
        <begin position="738"/>
        <end position="809"/>
    </location>
</feature>
<feature type="domain" description="SpaA-like prealbumin fold" evidence="8">
    <location>
        <begin position="819"/>
        <end position="893"/>
    </location>
</feature>
<dbReference type="InterPro" id="IPR041033">
    <property type="entry name" value="SpaA_PFL_dom_1"/>
</dbReference>
<dbReference type="RefSeq" id="XP_015587288.1">
    <property type="nucleotide sequence ID" value="XM_015731802.2"/>
</dbReference>
<reference evidence="17" key="1">
    <citation type="submission" date="2025-08" db="UniProtKB">
        <authorList>
            <consortium name="RefSeq"/>
        </authorList>
    </citation>
    <scope>IDENTIFICATION</scope>
</reference>
<dbReference type="InterPro" id="IPR013784">
    <property type="entry name" value="Carb-bd-like_fold"/>
</dbReference>
<dbReference type="PANTHER" id="PTHR23303">
    <property type="entry name" value="CARBOXYPEPTIDASE REGULATORY REGION-CONTAINING"/>
    <property type="match status" value="1"/>
</dbReference>
<evidence type="ECO:0000256" key="6">
    <source>
        <dbReference type="ARBA" id="ARBA00023136"/>
    </source>
</evidence>
<keyword evidence="5" id="KW-1133">Transmembrane helix</keyword>
<evidence type="ECO:0000259" key="9">
    <source>
        <dbReference type="Pfam" id="PF22898"/>
    </source>
</evidence>
<dbReference type="Pfam" id="PF23194">
    <property type="entry name" value="NOMO_5th"/>
    <property type="match status" value="1"/>
</dbReference>
<feature type="domain" description="NOMO second beta-sandwich" evidence="11">
    <location>
        <begin position="117"/>
        <end position="207"/>
    </location>
</feature>
<keyword evidence="4" id="KW-0256">Endoplasmic reticulum</keyword>
<keyword evidence="6" id="KW-0472">Membrane</keyword>
<dbReference type="InterPro" id="IPR055075">
    <property type="entry name" value="NOMO-like_N"/>
</dbReference>
<organism evidence="16 17">
    <name type="scientific">Cephus cinctus</name>
    <name type="common">Wheat stem sawfly</name>
    <dbReference type="NCBI Taxonomy" id="211228"/>
    <lineage>
        <taxon>Eukaryota</taxon>
        <taxon>Metazoa</taxon>
        <taxon>Ecdysozoa</taxon>
        <taxon>Arthropoda</taxon>
        <taxon>Hexapoda</taxon>
        <taxon>Insecta</taxon>
        <taxon>Pterygota</taxon>
        <taxon>Neoptera</taxon>
        <taxon>Endopterygota</taxon>
        <taxon>Hymenoptera</taxon>
        <taxon>Cephoidea</taxon>
        <taxon>Cephidae</taxon>
        <taxon>Cephus</taxon>
    </lineage>
</organism>
<dbReference type="GeneID" id="107264001"/>
<name>A0AAJ7FE44_CEPCN</name>
<dbReference type="InterPro" id="IPR056190">
    <property type="entry name" value="NOMO_5th"/>
</dbReference>
<accession>A0AAJ7FE44</accession>
<evidence type="ECO:0000256" key="3">
    <source>
        <dbReference type="ARBA" id="ARBA00022729"/>
    </source>
</evidence>
<keyword evidence="3 7" id="KW-0732">Signal</keyword>
<dbReference type="Gene3D" id="2.60.40.1120">
    <property type="entry name" value="Carboxypeptidase-like, regulatory domain"/>
    <property type="match status" value="3"/>
</dbReference>
<sequence>MWCNRERLAVFFISLCLVITKCIAEDILGCGGFVKSHADIDFSRVHIKLFTKAGSLKDQTECAPNNGYYFLPLYDKGEYILKIDPPRGWSFEPTEVFLNVDGSTDVCSQGKDINFTFKGFGITGRVTSSGTDSGPKGVTISLYTESNKSTPVEVTTTAQGGTFYFTPIQPGKYILVASHPIWVIEKSTVQVTVQEGNTELSDNSLVVSGYDVSGRVSSEDEPMSRVSFILFGTGKARNCATTPIKGFESKRPLCHVTSDKNGRFTFPSLSPGDYKLVPHYAGAQTKFDVLPTELSFKVSHDSLILSQDFKVTGFTVSGIVLTAPQGNPLAGAKIFVSGREVAITDKGGRYIVDNMKAGQYSLKAEAADVQFEEKVVKISPNSPEFPTLSPSSYKVCGRVTLSAKGTLHHRKVAIHKVGSTFYEEIDTDPKTGEFCLYLIPGKYQLSVIVTTEEKSKGLQFFPLQQTIDVTSSPIGSINFLQLKATLKGTVQCLKDSDCSQVSVTLKVLDGITIKTIQAKVIFRYTDGEYEFSNILPGYYEVLIDTDMFCWENPSHRVSVTSERAEVPPFKQSGYSVTFISSHDTVLEYSEPNETVRIHLTLPKGSTRHCVSNPGEYKYIPKSCHVYARTSYNWNTSNLSPVILSSTEHSHKGSIISAALVEGVKVKIESVGEPIILGPLKGEKKGDVYKYEFEFNANTDNEYTITPLSDILLFSPLSLKVVGVNDCHDDIATFTGDLGKIVKGSISPPLEGVTVKIFGKDKDAPVQTLVTQKDGLYRVGPLDGKVEYSVTAEKEGFVITGPDAKGIFSAHKLAEIIVEVSDQADNAPLQGVLLSLSGGQSYRKNSVTGEDGQMTFNSLSPGEYYLRPMMKEYRFDPPSKMINVAEGATVRVKLSGNRVAFSAYGSVTSLNGEPEPGLLVEAQGQGECSSLQEEATTEENGNFRIRGLQPSCFYAIRLEPSAEANSHIQRAAPSSIAVQVTEDLHGLRLIAFHPISRTDVSVHVVSAQPEHYRTLKVKLCREDMPDSPIHISKLDSQHNAKIGTSYNSGFLIHFPPLQADGKKYFVQLESSLSQTLHKYKTIPVYFEANSSFKHVKLTFSAERKVDQGDMNQTSIVALPLIMLVALTFLNREKLMTWLNTVVERWSKPVPISRAPVPAIPIDPRADDIIVEQIMNINKRKTKPRKT</sequence>
<keyword evidence="16" id="KW-1185">Reference proteome</keyword>
<feature type="domain" description="NOMO C-terminal transthyretin-like" evidence="13">
    <location>
        <begin position="995"/>
        <end position="1100"/>
    </location>
</feature>
<evidence type="ECO:0000259" key="10">
    <source>
        <dbReference type="Pfam" id="PF22902"/>
    </source>
</evidence>
<feature type="chain" id="PRO_5042462688" evidence="7">
    <location>
        <begin position="25"/>
        <end position="1185"/>
    </location>
</feature>
<feature type="signal peptide" evidence="7">
    <location>
        <begin position="1"/>
        <end position="24"/>
    </location>
</feature>
<dbReference type="Pfam" id="PF22902">
    <property type="entry name" value="NOMO1-like_9th"/>
    <property type="match status" value="1"/>
</dbReference>